<evidence type="ECO:0000313" key="2">
    <source>
        <dbReference type="EMBL" id="VFA97178.1"/>
    </source>
</evidence>
<dbReference type="AlphaFoldDB" id="A0A4U8W6I7"/>
<accession>A0A4U8W6I7</accession>
<dbReference type="Proteomes" id="UP000290439">
    <property type="component" value="Chromosome"/>
</dbReference>
<dbReference type="Pfam" id="PF13474">
    <property type="entry name" value="SnoaL_3"/>
    <property type="match status" value="1"/>
</dbReference>
<sequence>MTTTDLEAFFAGRAEAQQSKDLDRLMKHYAPEIVYYDVVPPLRFTGHDEVRRNFRRWFDGYEGDITLQTHDRTLVIDGDVAFANMLHLDSGTRTGGVQSSIWVRETSCLRRVDGDWLITHEHVSIPINPETLQVWLATDKNQAA</sequence>
<dbReference type="InterPro" id="IPR037401">
    <property type="entry name" value="SnoaL-like"/>
</dbReference>
<evidence type="ECO:0000259" key="1">
    <source>
        <dbReference type="Pfam" id="PF13474"/>
    </source>
</evidence>
<name>A0A4U8W6I7_9NOCA</name>
<gene>
    <name evidence="2" type="ORF">NCTC10797_00937</name>
</gene>
<evidence type="ECO:0000313" key="3">
    <source>
        <dbReference type="Proteomes" id="UP000290439"/>
    </source>
</evidence>
<dbReference type="Gene3D" id="3.10.450.50">
    <property type="match status" value="1"/>
</dbReference>
<protein>
    <submittedName>
        <fullName evidence="2">SnoaL-like domain</fullName>
    </submittedName>
</protein>
<feature type="domain" description="SnoaL-like" evidence="1">
    <location>
        <begin position="7"/>
        <end position="127"/>
    </location>
</feature>
<dbReference type="RefSeq" id="WP_130916127.1">
    <property type="nucleotide sequence ID" value="NZ_JBPAJI010000002.1"/>
</dbReference>
<dbReference type="SUPFAM" id="SSF54427">
    <property type="entry name" value="NTF2-like"/>
    <property type="match status" value="1"/>
</dbReference>
<dbReference type="InterPro" id="IPR032710">
    <property type="entry name" value="NTF2-like_dom_sf"/>
</dbReference>
<proteinExistence type="predicted"/>
<dbReference type="EMBL" id="LR215973">
    <property type="protein sequence ID" value="VFA97178.1"/>
    <property type="molecule type" value="Genomic_DNA"/>
</dbReference>
<organism evidence="2 3">
    <name type="scientific">Nocardia cyriacigeorgica</name>
    <dbReference type="NCBI Taxonomy" id="135487"/>
    <lineage>
        <taxon>Bacteria</taxon>
        <taxon>Bacillati</taxon>
        <taxon>Actinomycetota</taxon>
        <taxon>Actinomycetes</taxon>
        <taxon>Mycobacteriales</taxon>
        <taxon>Nocardiaceae</taxon>
        <taxon>Nocardia</taxon>
    </lineage>
</organism>
<reference evidence="2 3" key="1">
    <citation type="submission" date="2019-02" db="EMBL/GenBank/DDBJ databases">
        <authorList>
            <consortium name="Pathogen Informatics"/>
        </authorList>
    </citation>
    <scope>NUCLEOTIDE SEQUENCE [LARGE SCALE GENOMIC DNA]</scope>
    <source>
        <strain evidence="2 3">3012STDY6756504</strain>
    </source>
</reference>